<dbReference type="InterPro" id="IPR028959">
    <property type="entry name" value="Imm41"/>
</dbReference>
<gene>
    <name evidence="1" type="ORF">LVJ83_07090</name>
</gene>
<proteinExistence type="predicted"/>
<dbReference type="Pfam" id="PF15592">
    <property type="entry name" value="Imm41"/>
    <property type="match status" value="1"/>
</dbReference>
<accession>A0ABY4DNX0</accession>
<dbReference type="EMBL" id="CP091508">
    <property type="protein sequence ID" value="UOO80755.1"/>
    <property type="molecule type" value="Genomic_DNA"/>
</dbReference>
<protein>
    <submittedName>
        <fullName evidence="1">Immunity 41 family protein</fullName>
    </submittedName>
</protein>
<reference evidence="1 2" key="1">
    <citation type="journal article" date="2022" name="Res Sq">
        <title>Evolution of multicellular longitudinally dividing oral cavity symbionts (Neisseriaceae).</title>
        <authorList>
            <person name="Nyongesa S."/>
            <person name="Weber P."/>
            <person name="Bernet E."/>
            <person name="Pullido F."/>
            <person name="Nieckarz M."/>
            <person name="Delaby M."/>
            <person name="Nieves C."/>
            <person name="Viehboeck T."/>
            <person name="Krause N."/>
            <person name="Rivera-Millot A."/>
            <person name="Nakamura A."/>
            <person name="Vischer N."/>
            <person name="VanNieuwenhze M."/>
            <person name="Brun Y."/>
            <person name="Cava F."/>
            <person name="Bulgheresi S."/>
            <person name="Veyrier F."/>
        </authorList>
    </citation>
    <scope>NUCLEOTIDE SEQUENCE [LARGE SCALE GENOMIC DNA]</scope>
    <source>
        <strain evidence="1 2">CCUG 63373m</strain>
    </source>
</reference>
<dbReference type="Proteomes" id="UP000829817">
    <property type="component" value="Chromosome"/>
</dbReference>
<organism evidence="1 2">
    <name type="scientific">Uruburuella testudinis</name>
    <dbReference type="NCBI Taxonomy" id="1282863"/>
    <lineage>
        <taxon>Bacteria</taxon>
        <taxon>Pseudomonadati</taxon>
        <taxon>Pseudomonadota</taxon>
        <taxon>Betaproteobacteria</taxon>
        <taxon>Neisseriales</taxon>
        <taxon>Neisseriaceae</taxon>
        <taxon>Uruburuella</taxon>
    </lineage>
</organism>
<sequence length="125" mass="15353">MSNFKDFYRNITYYTEYNEDSFIGKWLDYGAWDDNEYWKLEQDLLEISKKYNEEKFLPQDILIGIMRIVELLMVPNWQLFSINSVNCKNTEADIYDRFERIKVLLSSLFMEDIKFEHYDFNYSRS</sequence>
<keyword evidence="2" id="KW-1185">Reference proteome</keyword>
<dbReference type="RefSeq" id="WP_244783826.1">
    <property type="nucleotide sequence ID" value="NZ_CP091508.1"/>
</dbReference>
<name>A0ABY4DNX0_9NEIS</name>
<evidence type="ECO:0000313" key="1">
    <source>
        <dbReference type="EMBL" id="UOO80755.1"/>
    </source>
</evidence>
<evidence type="ECO:0000313" key="2">
    <source>
        <dbReference type="Proteomes" id="UP000829817"/>
    </source>
</evidence>